<reference evidence="7 8" key="1">
    <citation type="submission" date="2023-03" db="EMBL/GenBank/DDBJ databases">
        <title>Mating type loci evolution in Malassezia.</title>
        <authorList>
            <person name="Coelho M.A."/>
        </authorList>
    </citation>
    <scope>NUCLEOTIDE SEQUENCE [LARGE SCALE GENOMIC DNA]</scope>
    <source>
        <strain evidence="7 8">CBS 9725</strain>
    </source>
</reference>
<dbReference type="PANTHER" id="PTHR32268">
    <property type="entry name" value="HOMOSERINE O-ACETYLTRANSFERASE"/>
    <property type="match status" value="1"/>
</dbReference>
<dbReference type="NCBIfam" id="TIGR01392">
    <property type="entry name" value="homoserO_Ac_trn"/>
    <property type="match status" value="1"/>
</dbReference>
<dbReference type="EMBL" id="CP119943">
    <property type="protein sequence ID" value="WFC97349.1"/>
    <property type="molecule type" value="Genomic_DNA"/>
</dbReference>
<sequence>MASKAWEIAGPTSPFALHLDQRYLLISELRLTSGETLVNAPIAFKTYGKLNAQGTNAIVVCHAVSGNALAAEWWDTLVGPGKVIDTERFFVVCCNALGSPYGSASPVTRQGGELIDNGEWRPAAFVQASELQTQKTWWGSDFPQTTLRDDVHAHKQVLDYLGVEQVVLVIGGSMGGMLSLEWPLCYPVRYPTSRDALAQTKDASRKYIKAVAVMACPARHSAWAIAWSEIQRRTIQADQRFENGAYLLSNPPTQGLAAARMCAMITYRYYISLERRFERMRGKQNLRKPAAPVTTSPTSVSISVVEKDDLVTAPTGHQPEDPQDRETYAVQSYLHHHGRKFNDRFDANCYIHLTLKLDEHDAARDRHSWSHRKQSTDGLGTLEDVLSHLGTSPIGCQVLIFSITSDVLYPSQEQQFLHESIPNSKLITIDSNEGHDAFLLEFHQIEKPVRDFVQSVDRPAKM</sequence>
<dbReference type="AlphaFoldDB" id="A0AAJ6CF58"/>
<dbReference type="GO" id="GO:0009086">
    <property type="term" value="P:methionine biosynthetic process"/>
    <property type="evidence" value="ECO:0007669"/>
    <property type="project" value="TreeGrafter"/>
</dbReference>
<keyword evidence="7" id="KW-0012">Acyltransferase</keyword>
<dbReference type="EC" id="2.3.1.31" evidence="7"/>
<comment type="similarity">
    <text evidence="1">Belongs to the AB hydrolase superfamily. MetX family.</text>
</comment>
<feature type="active site" evidence="5">
    <location>
        <position position="406"/>
    </location>
</feature>
<protein>
    <submittedName>
        <fullName evidence="7">Homoserine O-acetyltransferase</fullName>
        <ecNumber evidence="7">2.3.1.31</ecNumber>
    </submittedName>
</protein>
<dbReference type="SUPFAM" id="SSF53474">
    <property type="entry name" value="alpha/beta-Hydrolases"/>
    <property type="match status" value="1"/>
</dbReference>
<gene>
    <name evidence="7" type="primary">MET2</name>
    <name evidence="7" type="ORF">MYAM1_000059</name>
</gene>
<dbReference type="PANTHER" id="PTHR32268:SF11">
    <property type="entry name" value="HOMOSERINE O-ACETYLTRANSFERASE"/>
    <property type="match status" value="1"/>
</dbReference>
<feature type="active site" description="Nucleophile" evidence="5">
    <location>
        <position position="173"/>
    </location>
</feature>
<evidence type="ECO:0000313" key="7">
    <source>
        <dbReference type="EMBL" id="WFC97349.1"/>
    </source>
</evidence>
<organism evidence="7 8">
    <name type="scientific">Malassezia yamatoensis</name>
    <dbReference type="NCBI Taxonomy" id="253288"/>
    <lineage>
        <taxon>Eukaryota</taxon>
        <taxon>Fungi</taxon>
        <taxon>Dikarya</taxon>
        <taxon>Basidiomycota</taxon>
        <taxon>Ustilaginomycotina</taxon>
        <taxon>Malasseziomycetes</taxon>
        <taxon>Malasseziales</taxon>
        <taxon>Malasseziaceae</taxon>
        <taxon>Malassezia</taxon>
    </lineage>
</organism>
<comment type="catalytic activity">
    <reaction evidence="3">
        <text>a diacylglycerol + H2O = a monoacylglycerol + a fatty acid + H(+)</text>
        <dbReference type="Rhea" id="RHEA:32731"/>
        <dbReference type="ChEBI" id="CHEBI:15377"/>
        <dbReference type="ChEBI" id="CHEBI:15378"/>
        <dbReference type="ChEBI" id="CHEBI:17408"/>
        <dbReference type="ChEBI" id="CHEBI:18035"/>
        <dbReference type="ChEBI" id="CHEBI:28868"/>
    </reaction>
</comment>
<evidence type="ECO:0000256" key="3">
    <source>
        <dbReference type="ARBA" id="ARBA00047591"/>
    </source>
</evidence>
<feature type="active site" evidence="5">
    <location>
        <position position="435"/>
    </location>
</feature>
<feature type="domain" description="AB hydrolase-1" evidence="6">
    <location>
        <begin position="57"/>
        <end position="441"/>
    </location>
</feature>
<accession>A0AAJ6CF58</accession>
<evidence type="ECO:0000256" key="1">
    <source>
        <dbReference type="ARBA" id="ARBA00006886"/>
    </source>
</evidence>
<evidence type="ECO:0000313" key="8">
    <source>
        <dbReference type="Proteomes" id="UP001219567"/>
    </source>
</evidence>
<keyword evidence="2 7" id="KW-0808">Transferase</keyword>
<proteinExistence type="inferred from homology"/>
<name>A0AAJ6CF58_9BASI</name>
<dbReference type="HAMAP" id="MF_00296">
    <property type="entry name" value="MetX_acyltransf"/>
    <property type="match status" value="1"/>
</dbReference>
<evidence type="ECO:0000256" key="5">
    <source>
        <dbReference type="PIRSR" id="PIRSR000443-1"/>
    </source>
</evidence>
<comment type="catalytic activity">
    <reaction evidence="4">
        <text>a monoacylglycerol + H2O = glycerol + a fatty acid + H(+)</text>
        <dbReference type="Rhea" id="RHEA:15245"/>
        <dbReference type="ChEBI" id="CHEBI:15377"/>
        <dbReference type="ChEBI" id="CHEBI:15378"/>
        <dbReference type="ChEBI" id="CHEBI:17408"/>
        <dbReference type="ChEBI" id="CHEBI:17754"/>
        <dbReference type="ChEBI" id="CHEBI:28868"/>
    </reaction>
</comment>
<dbReference type="Gene3D" id="3.40.50.1820">
    <property type="entry name" value="alpha/beta hydrolase"/>
    <property type="match status" value="1"/>
</dbReference>
<evidence type="ECO:0000259" key="6">
    <source>
        <dbReference type="Pfam" id="PF00561"/>
    </source>
</evidence>
<dbReference type="GO" id="GO:0004414">
    <property type="term" value="F:homoserine O-acetyltransferase activity"/>
    <property type="evidence" value="ECO:0007669"/>
    <property type="project" value="UniProtKB-EC"/>
</dbReference>
<evidence type="ECO:0000256" key="2">
    <source>
        <dbReference type="ARBA" id="ARBA00022679"/>
    </source>
</evidence>
<dbReference type="InterPro" id="IPR029058">
    <property type="entry name" value="AB_hydrolase_fold"/>
</dbReference>
<dbReference type="GO" id="GO:0009092">
    <property type="term" value="P:homoserine metabolic process"/>
    <property type="evidence" value="ECO:0007669"/>
    <property type="project" value="TreeGrafter"/>
</dbReference>
<dbReference type="InterPro" id="IPR000073">
    <property type="entry name" value="AB_hydrolase_1"/>
</dbReference>
<dbReference type="Proteomes" id="UP001219567">
    <property type="component" value="Chromosome 1"/>
</dbReference>
<dbReference type="InterPro" id="IPR008220">
    <property type="entry name" value="HAT_MetX-like"/>
</dbReference>
<keyword evidence="8" id="KW-1185">Reference proteome</keyword>
<evidence type="ECO:0000256" key="4">
    <source>
        <dbReference type="ARBA" id="ARBA00048461"/>
    </source>
</evidence>
<dbReference type="Pfam" id="PF00561">
    <property type="entry name" value="Abhydrolase_1"/>
    <property type="match status" value="1"/>
</dbReference>
<dbReference type="PIRSF" id="PIRSF000443">
    <property type="entry name" value="Homoser_Ac_trans"/>
    <property type="match status" value="1"/>
</dbReference>